<dbReference type="Gene3D" id="3.90.980.20">
    <property type="match status" value="1"/>
</dbReference>
<evidence type="ECO:0000259" key="1">
    <source>
        <dbReference type="PROSITE" id="PS51186"/>
    </source>
</evidence>
<dbReference type="PANTHER" id="PTHR20916:SF26">
    <property type="entry name" value="CYSTEINE-RICH PROTEIN 2-BINDING PROTEIN"/>
    <property type="match status" value="1"/>
</dbReference>
<dbReference type="PROSITE" id="PS51186">
    <property type="entry name" value="GNAT"/>
    <property type="match status" value="1"/>
</dbReference>
<protein>
    <submittedName>
        <fullName evidence="2">Cysteine-rich protein 2-binding protein</fullName>
    </submittedName>
</protein>
<feature type="domain" description="N-acetyltransferase" evidence="1">
    <location>
        <begin position="452"/>
        <end position="596"/>
    </location>
</feature>
<keyword evidence="3" id="KW-1185">Reference proteome</keyword>
<accession>A0AAD9UYV8</accession>
<dbReference type="SUPFAM" id="SSF55729">
    <property type="entry name" value="Acyl-CoA N-acyltransferases (Nat)"/>
    <property type="match status" value="1"/>
</dbReference>
<dbReference type="Pfam" id="PF00583">
    <property type="entry name" value="Acetyltransf_1"/>
    <property type="match status" value="1"/>
</dbReference>
<dbReference type="InterPro" id="IPR016181">
    <property type="entry name" value="Acyl_CoA_acyltransferase"/>
</dbReference>
<sequence length="596" mass="67790">MKKLMNFVTAMEKRPDCLKSGKPSLLAGDVFFDLTCASCSSDGEETCMRQSISWIQAVYLSLYNLYSTSRGRKGYFRWREDICQFIDRHWMVLFPKKKKTTTWSSTVAGILSSGCPRFFKSGQKEFNKETGWWALQENVAPEIKFNEIGISGYKRKRKGSRSPTFKTKANENVCKDHTAIEVKSLKSNGDQTAVAQSLSTLDNSFDDPIAQLLTAEDMLELADASAGCHTSPNYMSKIFDDLENDFSFLGDRESKEFEPILNNDETESVASTITSDTSFVKNLQSETLHAKIKSKPIKRTKGLHIFDLDDSVSKSVTTISQYHLTSEGILPVEIPEVISDIAHKSKGQPSCLMQDSALVTSTKGNVLDRYLASPSMLLSLQPRACSFLARIIGGDSQTLHRPITSPYTSRTLKPFIRKDYESRPLKLQLLQEIVAFHHRNCSGWRPPPVAPIEYCYVQPHHIASVNAMCQEFFWPGIDLSECLQYPDFSCIVLYKKFIIGFAFMVPDVKYNEAYISFVLVHPEWRRGGIGTYMIYHLIQTCMGKDVTLHVSVTNPAMLLYQKFGFKPEEFILDFYSRYLPEDSSQCRHAYFLRLRR</sequence>
<reference evidence="2" key="2">
    <citation type="journal article" date="2023" name="Science">
        <title>Genomic signatures of disease resistance in endangered staghorn corals.</title>
        <authorList>
            <person name="Vollmer S.V."/>
            <person name="Selwyn J.D."/>
            <person name="Despard B.A."/>
            <person name="Roesel C.L."/>
        </authorList>
    </citation>
    <scope>NUCLEOTIDE SEQUENCE</scope>
    <source>
        <strain evidence="2">K2</strain>
    </source>
</reference>
<dbReference type="Gene3D" id="3.40.630.30">
    <property type="match status" value="1"/>
</dbReference>
<proteinExistence type="predicted"/>
<reference evidence="2" key="1">
    <citation type="journal article" date="2023" name="G3 (Bethesda)">
        <title>Whole genome assembly and annotation of the endangered Caribbean coral Acropora cervicornis.</title>
        <authorList>
            <person name="Selwyn J.D."/>
            <person name="Vollmer S.V."/>
        </authorList>
    </citation>
    <scope>NUCLEOTIDE SEQUENCE</scope>
    <source>
        <strain evidence="2">K2</strain>
    </source>
</reference>
<dbReference type="CDD" id="cd04301">
    <property type="entry name" value="NAT_SF"/>
    <property type="match status" value="1"/>
</dbReference>
<dbReference type="GO" id="GO:0004402">
    <property type="term" value="F:histone acetyltransferase activity"/>
    <property type="evidence" value="ECO:0007669"/>
    <property type="project" value="TreeGrafter"/>
</dbReference>
<dbReference type="AlphaFoldDB" id="A0AAD9UYV8"/>
<organism evidence="2 3">
    <name type="scientific">Acropora cervicornis</name>
    <name type="common">Staghorn coral</name>
    <dbReference type="NCBI Taxonomy" id="6130"/>
    <lineage>
        <taxon>Eukaryota</taxon>
        <taxon>Metazoa</taxon>
        <taxon>Cnidaria</taxon>
        <taxon>Anthozoa</taxon>
        <taxon>Hexacorallia</taxon>
        <taxon>Scleractinia</taxon>
        <taxon>Astrocoeniina</taxon>
        <taxon>Acroporidae</taxon>
        <taxon>Acropora</taxon>
    </lineage>
</organism>
<gene>
    <name evidence="2" type="ORF">P5673_023313</name>
</gene>
<name>A0AAD9UYV8_ACRCE</name>
<evidence type="ECO:0000313" key="3">
    <source>
        <dbReference type="Proteomes" id="UP001249851"/>
    </source>
</evidence>
<dbReference type="InterPro" id="IPR000182">
    <property type="entry name" value="GNAT_dom"/>
</dbReference>
<evidence type="ECO:0000313" key="2">
    <source>
        <dbReference type="EMBL" id="KAK2554971.1"/>
    </source>
</evidence>
<dbReference type="Proteomes" id="UP001249851">
    <property type="component" value="Unassembled WGS sequence"/>
</dbReference>
<dbReference type="PANTHER" id="PTHR20916">
    <property type="entry name" value="CYSTEINE AND GLYCINE-RICH PROTEIN 2 BINDING PROTEIN"/>
    <property type="match status" value="1"/>
</dbReference>
<comment type="caution">
    <text evidence="2">The sequence shown here is derived from an EMBL/GenBank/DDBJ whole genome shotgun (WGS) entry which is preliminary data.</text>
</comment>
<dbReference type="EMBL" id="JARQWQ010000065">
    <property type="protein sequence ID" value="KAK2554971.1"/>
    <property type="molecule type" value="Genomic_DNA"/>
</dbReference>
<dbReference type="FunFam" id="3.40.630.30:FF:000013">
    <property type="entry name" value="cysteine-rich protein 2-binding protein-like"/>
    <property type="match status" value="1"/>
</dbReference>